<keyword evidence="6" id="KW-1185">Reference proteome</keyword>
<dbReference type="STRING" id="1603606.DSOUD_1228"/>
<evidence type="ECO:0000256" key="1">
    <source>
        <dbReference type="ARBA" id="ARBA00008467"/>
    </source>
</evidence>
<dbReference type="InterPro" id="IPR014031">
    <property type="entry name" value="Ketoacyl_synth_C"/>
</dbReference>
<evidence type="ECO:0000313" key="6">
    <source>
        <dbReference type="Proteomes" id="UP000057158"/>
    </source>
</evidence>
<evidence type="ECO:0000256" key="3">
    <source>
        <dbReference type="RuleBase" id="RU003694"/>
    </source>
</evidence>
<dbReference type="InterPro" id="IPR014030">
    <property type="entry name" value="Ketoacyl_synth_N"/>
</dbReference>
<keyword evidence="2 3" id="KW-0808">Transferase</keyword>
<dbReference type="GO" id="GO:0006633">
    <property type="term" value="P:fatty acid biosynthetic process"/>
    <property type="evidence" value="ECO:0007669"/>
    <property type="project" value="TreeGrafter"/>
</dbReference>
<dbReference type="GO" id="GO:0004315">
    <property type="term" value="F:3-oxoacyl-[acyl-carrier-protein] synthase activity"/>
    <property type="evidence" value="ECO:0007669"/>
    <property type="project" value="TreeGrafter"/>
</dbReference>
<gene>
    <name evidence="5" type="ORF">DSOUD_1228</name>
</gene>
<dbReference type="PROSITE" id="PS52004">
    <property type="entry name" value="KS3_2"/>
    <property type="match status" value="1"/>
</dbReference>
<dbReference type="InterPro" id="IPR000794">
    <property type="entry name" value="Beta-ketoacyl_synthase"/>
</dbReference>
<dbReference type="RefSeq" id="WP_053550162.1">
    <property type="nucleotide sequence ID" value="NZ_CP010802.1"/>
</dbReference>
<name>A0A0M3QFD2_9BACT</name>
<evidence type="ECO:0000313" key="5">
    <source>
        <dbReference type="EMBL" id="ALC16009.1"/>
    </source>
</evidence>
<sequence length="377" mass="38574">MIPVLVTSAAAVTGLGDSLDETWRRLLKGESAIASVTRFDTSAYQSRLASCVPGLSRGGQETLLAPLLERLFEGFPDLPPESRLLLATTKGGIDVLERQRRGEEVLLAPLLPETTLAAVAGRFGLRDGGVNINAACASSTIALARGAALIASGLAESVLVCCLDLVSEFVFSGFSALRALSPETSRPFDRERTGLTLGEGAAALVLMSPGAARRCGRLPLGRVLGWGVANDATHITAPARDGCGLVLAVRQALAKAELSPGAVSAISAHGTGTVYNDLMELTAFATVFGDRRQPIHSVKGAIGHTLGAAGGIEVALGLKALSAGTVPPTAGFRTPEAGAEEIVSRQAVSFAGDVLLTTNSGFGGVNAALLLGRGGEE</sequence>
<protein>
    <submittedName>
        <fullName evidence="5">3-oxoacyl-(Acyl-carrier-protein) synthase</fullName>
    </submittedName>
</protein>
<dbReference type="InterPro" id="IPR020841">
    <property type="entry name" value="PKS_Beta-ketoAc_synthase_dom"/>
</dbReference>
<dbReference type="Pfam" id="PF00109">
    <property type="entry name" value="ketoacyl-synt"/>
    <property type="match status" value="2"/>
</dbReference>
<feature type="domain" description="Ketosynthase family 3 (KS3)" evidence="4">
    <location>
        <begin position="1"/>
        <end position="373"/>
    </location>
</feature>
<dbReference type="SMART" id="SM00825">
    <property type="entry name" value="PKS_KS"/>
    <property type="match status" value="1"/>
</dbReference>
<reference evidence="5 6" key="1">
    <citation type="submission" date="2015-07" db="EMBL/GenBank/DDBJ databases">
        <title>Isolation and Genomic Characterization of a Novel Halophilic Metal-Reducing Deltaproteobacterium from the Deep Subsurface.</title>
        <authorList>
            <person name="Badalamenti J.P."/>
            <person name="Summers Z.M."/>
            <person name="Gralnick J.A."/>
            <person name="Bond D.R."/>
        </authorList>
    </citation>
    <scope>NUCLEOTIDE SEQUENCE [LARGE SCALE GENOMIC DNA]</scope>
    <source>
        <strain evidence="5 6">WTL</strain>
    </source>
</reference>
<comment type="similarity">
    <text evidence="1 3">Belongs to the thiolase-like superfamily. Beta-ketoacyl-ACP synthases family.</text>
</comment>
<dbReference type="PANTHER" id="PTHR11712">
    <property type="entry name" value="POLYKETIDE SYNTHASE-RELATED"/>
    <property type="match status" value="1"/>
</dbReference>
<accession>A0A0M3QFD2</accession>
<dbReference type="EMBL" id="CP010802">
    <property type="protein sequence ID" value="ALC16009.1"/>
    <property type="molecule type" value="Genomic_DNA"/>
</dbReference>
<organism evidence="5 6">
    <name type="scientific">Desulfuromonas soudanensis</name>
    <dbReference type="NCBI Taxonomy" id="1603606"/>
    <lineage>
        <taxon>Bacteria</taxon>
        <taxon>Pseudomonadati</taxon>
        <taxon>Thermodesulfobacteriota</taxon>
        <taxon>Desulfuromonadia</taxon>
        <taxon>Desulfuromonadales</taxon>
        <taxon>Desulfuromonadaceae</taxon>
        <taxon>Desulfuromonas</taxon>
    </lineage>
</organism>
<dbReference type="OrthoDB" id="9808669at2"/>
<dbReference type="InterPro" id="IPR016039">
    <property type="entry name" value="Thiolase-like"/>
</dbReference>
<dbReference type="PANTHER" id="PTHR11712:SF336">
    <property type="entry name" value="3-OXOACYL-[ACYL-CARRIER-PROTEIN] SYNTHASE, MITOCHONDRIAL"/>
    <property type="match status" value="1"/>
</dbReference>
<dbReference type="SUPFAM" id="SSF53901">
    <property type="entry name" value="Thiolase-like"/>
    <property type="match status" value="2"/>
</dbReference>
<proteinExistence type="inferred from homology"/>
<dbReference type="Gene3D" id="3.40.47.10">
    <property type="match status" value="2"/>
</dbReference>
<dbReference type="KEGG" id="des:DSOUD_1228"/>
<dbReference type="CDD" id="cd00834">
    <property type="entry name" value="KAS_I_II"/>
    <property type="match status" value="1"/>
</dbReference>
<dbReference type="PATRIC" id="fig|1603606.3.peg.1343"/>
<evidence type="ECO:0000259" key="4">
    <source>
        <dbReference type="PROSITE" id="PS52004"/>
    </source>
</evidence>
<evidence type="ECO:0000256" key="2">
    <source>
        <dbReference type="ARBA" id="ARBA00022679"/>
    </source>
</evidence>
<dbReference type="Proteomes" id="UP000057158">
    <property type="component" value="Chromosome"/>
</dbReference>
<dbReference type="Pfam" id="PF02801">
    <property type="entry name" value="Ketoacyl-synt_C"/>
    <property type="match status" value="1"/>
</dbReference>
<dbReference type="AlphaFoldDB" id="A0A0M3QFD2"/>